<dbReference type="RefSeq" id="XP_024361289.1">
    <property type="nucleotide sequence ID" value="XM_024505521.2"/>
</dbReference>
<dbReference type="InterPro" id="IPR002067">
    <property type="entry name" value="MCP"/>
</dbReference>
<dbReference type="PaxDb" id="3218-PP1S244_83V6.1"/>
<dbReference type="Gene3D" id="1.50.40.10">
    <property type="entry name" value="Mitochondrial carrier domain"/>
    <property type="match status" value="2"/>
</dbReference>
<accession>A0A2K1IN97</accession>
<keyword evidence="7 8" id="KW-0472">Membrane</keyword>
<sequence>MVEENNLSPRLQASRSSAKGFFSWREFAWGALASGFGETLMHPVDTLKTRIQSGQSGVTLQKQSDIGHALKNIVAMDGVRALYRGVVPGLTGSMITGATYFGFIESTKDWLEDERPNLAGPWAHFCAGAVGDTLGSVVYVPCEVLKQRMQIQGSSKGWHQRHGASSRLVTPSLQYYPGMWHAGQAILKYEGLSGLYAGYFSTLARDVPFAGFQIMLYEGMRAATVFGRRNSSVPPVEFQKHEFSSLEELMMGGTAGGLSAFLTTPMDVLKTRLQIQGSHMRYKGWFDAWQQIWRLEGIKGFFRGALPRVLWFVPASAVSFMAVEWLRKEFNTQTPVRIDSQSIQPDGSLSGSLS</sequence>
<organism evidence="10">
    <name type="scientific">Physcomitrium patens</name>
    <name type="common">Spreading-leaved earth moss</name>
    <name type="synonym">Physcomitrella patens</name>
    <dbReference type="NCBI Taxonomy" id="3218"/>
    <lineage>
        <taxon>Eukaryota</taxon>
        <taxon>Viridiplantae</taxon>
        <taxon>Streptophyta</taxon>
        <taxon>Embryophyta</taxon>
        <taxon>Bryophyta</taxon>
        <taxon>Bryophytina</taxon>
        <taxon>Bryopsida</taxon>
        <taxon>Funariidae</taxon>
        <taxon>Funariales</taxon>
        <taxon>Funariaceae</taxon>
        <taxon>Physcomitrium</taxon>
    </lineage>
</organism>
<dbReference type="EnsemblPlants" id="Pp3c22_12945V3.1">
    <property type="protein sequence ID" value="Pp3c22_12945V3.1"/>
    <property type="gene ID" value="Pp3c22_12945"/>
</dbReference>
<feature type="repeat" description="Solcar" evidence="8">
    <location>
        <begin position="21"/>
        <end position="110"/>
    </location>
</feature>
<feature type="repeat" description="Solcar" evidence="8">
    <location>
        <begin position="243"/>
        <end position="329"/>
    </location>
</feature>
<dbReference type="PRINTS" id="PR00926">
    <property type="entry name" value="MITOCARRIER"/>
</dbReference>
<proteinExistence type="inferred from homology"/>
<dbReference type="RefSeq" id="XP_073386335.1">
    <property type="nucleotide sequence ID" value="XM_073530234.1"/>
</dbReference>
<dbReference type="PROSITE" id="PS50920">
    <property type="entry name" value="SOLCAR"/>
    <property type="match status" value="3"/>
</dbReference>
<protein>
    <recommendedName>
        <fullName evidence="13">Mitochondrial carrier protein</fullName>
    </recommendedName>
</protein>
<dbReference type="EnsemblPlants" id="Pp3c22_12945V3.3">
    <property type="protein sequence ID" value="Pp3c22_12945V3.3"/>
    <property type="gene ID" value="Pp3c22_12945"/>
</dbReference>
<evidence type="ECO:0000313" key="11">
    <source>
        <dbReference type="EnsemblPlants" id="Pp3c22_12930V3.1"/>
    </source>
</evidence>
<dbReference type="PANTHER" id="PTHR45667">
    <property type="entry name" value="S-ADENOSYLMETHIONINE MITOCHONDRIAL CARRIER PROTEIN"/>
    <property type="match status" value="1"/>
</dbReference>
<reference evidence="11" key="3">
    <citation type="submission" date="2020-12" db="UniProtKB">
        <authorList>
            <consortium name="EnsemblPlants"/>
        </authorList>
    </citation>
    <scope>IDENTIFICATION</scope>
</reference>
<evidence type="ECO:0000256" key="1">
    <source>
        <dbReference type="ARBA" id="ARBA00004141"/>
    </source>
</evidence>
<evidence type="ECO:0000256" key="9">
    <source>
        <dbReference type="RuleBase" id="RU000488"/>
    </source>
</evidence>
<dbReference type="AlphaFoldDB" id="A0A2K1IN97"/>
<dbReference type="Gramene" id="Pp3c22_12930V3.1">
    <property type="protein sequence ID" value="Pp3c22_12930V3.1"/>
    <property type="gene ID" value="Pp3c22_12930"/>
</dbReference>
<keyword evidence="5" id="KW-0677">Repeat</keyword>
<dbReference type="InterPro" id="IPR023395">
    <property type="entry name" value="MCP_dom_sf"/>
</dbReference>
<evidence type="ECO:0000256" key="3">
    <source>
        <dbReference type="ARBA" id="ARBA00022448"/>
    </source>
</evidence>
<dbReference type="Proteomes" id="UP000006727">
    <property type="component" value="Chromosome 22"/>
</dbReference>
<dbReference type="Pfam" id="PF00153">
    <property type="entry name" value="Mito_carr"/>
    <property type="match status" value="3"/>
</dbReference>
<evidence type="ECO:0000256" key="5">
    <source>
        <dbReference type="ARBA" id="ARBA00022737"/>
    </source>
</evidence>
<dbReference type="GeneID" id="112275282"/>
<dbReference type="RefSeq" id="XP_024361290.1">
    <property type="nucleotide sequence ID" value="XM_024505522.2"/>
</dbReference>
<evidence type="ECO:0000256" key="7">
    <source>
        <dbReference type="ARBA" id="ARBA00023136"/>
    </source>
</evidence>
<keyword evidence="4 8" id="KW-0812">Transmembrane</keyword>
<dbReference type="InterPro" id="IPR018108">
    <property type="entry name" value="MCP_transmembrane"/>
</dbReference>
<dbReference type="FunFam" id="1.50.40.10:FF:000227">
    <property type="entry name" value="Predicted protein"/>
    <property type="match status" value="1"/>
</dbReference>
<dbReference type="EMBL" id="ABEU02000022">
    <property type="protein sequence ID" value="PNR30755.1"/>
    <property type="molecule type" value="Genomic_DNA"/>
</dbReference>
<comment type="subcellular location">
    <subcellularLocation>
        <location evidence="1">Membrane</location>
        <topology evidence="1">Multi-pass membrane protein</topology>
    </subcellularLocation>
</comment>
<keyword evidence="6" id="KW-1133">Transmembrane helix</keyword>
<evidence type="ECO:0000256" key="2">
    <source>
        <dbReference type="ARBA" id="ARBA00006375"/>
    </source>
</evidence>
<dbReference type="OrthoDB" id="415315at2759"/>
<dbReference type="Gramene" id="Pp3c22_12945V3.3">
    <property type="protein sequence ID" value="Pp3c22_12945V3.3"/>
    <property type="gene ID" value="Pp3c22_12945"/>
</dbReference>
<keyword evidence="3 9" id="KW-0813">Transport</keyword>
<keyword evidence="12" id="KW-1185">Reference proteome</keyword>
<dbReference type="SUPFAM" id="SSF103506">
    <property type="entry name" value="Mitochondrial carrier"/>
    <property type="match status" value="1"/>
</dbReference>
<evidence type="ECO:0000256" key="8">
    <source>
        <dbReference type="PROSITE-ProRule" id="PRU00282"/>
    </source>
</evidence>
<dbReference type="Gramene" id="Pp3c22_12945V3.2">
    <property type="protein sequence ID" value="Pp3c22_12945V3.2"/>
    <property type="gene ID" value="Pp3c22_12945"/>
</dbReference>
<evidence type="ECO:0000313" key="10">
    <source>
        <dbReference type="EMBL" id="PNR30755.1"/>
    </source>
</evidence>
<dbReference type="EnsemblPlants" id="Pp3c22_12945V3.2">
    <property type="protein sequence ID" value="Pp3c22_12945V3.2"/>
    <property type="gene ID" value="Pp3c22_12945"/>
</dbReference>
<name>A0A2K1IN97_PHYPA</name>
<evidence type="ECO:0000256" key="6">
    <source>
        <dbReference type="ARBA" id="ARBA00022989"/>
    </source>
</evidence>
<dbReference type="OMA" id="FFGVYEF"/>
<dbReference type="STRING" id="3218.A0A2K1IN97"/>
<reference evidence="10 12" key="2">
    <citation type="journal article" date="2018" name="Plant J.">
        <title>The Physcomitrella patens chromosome-scale assembly reveals moss genome structure and evolution.</title>
        <authorList>
            <person name="Lang D."/>
            <person name="Ullrich K.K."/>
            <person name="Murat F."/>
            <person name="Fuchs J."/>
            <person name="Jenkins J."/>
            <person name="Haas F.B."/>
            <person name="Piednoel M."/>
            <person name="Gundlach H."/>
            <person name="Van Bel M."/>
            <person name="Meyberg R."/>
            <person name="Vives C."/>
            <person name="Morata J."/>
            <person name="Symeonidi A."/>
            <person name="Hiss M."/>
            <person name="Muchero W."/>
            <person name="Kamisugi Y."/>
            <person name="Saleh O."/>
            <person name="Blanc G."/>
            <person name="Decker E.L."/>
            <person name="van Gessel N."/>
            <person name="Grimwood J."/>
            <person name="Hayes R.D."/>
            <person name="Graham S.W."/>
            <person name="Gunter L.E."/>
            <person name="McDaniel S.F."/>
            <person name="Hoernstein S.N.W."/>
            <person name="Larsson A."/>
            <person name="Li F.W."/>
            <person name="Perroud P.F."/>
            <person name="Phillips J."/>
            <person name="Ranjan P."/>
            <person name="Rokshar D.S."/>
            <person name="Rothfels C.J."/>
            <person name="Schneider L."/>
            <person name="Shu S."/>
            <person name="Stevenson D.W."/>
            <person name="Thummler F."/>
            <person name="Tillich M."/>
            <person name="Villarreal Aguilar J.C."/>
            <person name="Widiez T."/>
            <person name="Wong G.K."/>
            <person name="Wymore A."/>
            <person name="Zhang Y."/>
            <person name="Zimmer A.D."/>
            <person name="Quatrano R.S."/>
            <person name="Mayer K.F.X."/>
            <person name="Goodstein D."/>
            <person name="Casacuberta J.M."/>
            <person name="Vandepoele K."/>
            <person name="Reski R."/>
            <person name="Cuming A.C."/>
            <person name="Tuskan G.A."/>
            <person name="Maumus F."/>
            <person name="Salse J."/>
            <person name="Schmutz J."/>
            <person name="Rensing S.A."/>
        </authorList>
    </citation>
    <scope>NUCLEOTIDE SEQUENCE [LARGE SCALE GENOMIC DNA]</scope>
    <source>
        <strain evidence="11 12">cv. Gransden 2004</strain>
    </source>
</reference>
<dbReference type="KEGG" id="ppp:112275282"/>
<feature type="repeat" description="Solcar" evidence="8">
    <location>
        <begin position="119"/>
        <end position="223"/>
    </location>
</feature>
<dbReference type="GO" id="GO:0055085">
    <property type="term" value="P:transmembrane transport"/>
    <property type="evidence" value="ECO:0007669"/>
    <property type="project" value="InterPro"/>
</dbReference>
<evidence type="ECO:0008006" key="13">
    <source>
        <dbReference type="Google" id="ProtNLM"/>
    </source>
</evidence>
<comment type="similarity">
    <text evidence="2 9">Belongs to the mitochondrial carrier (TC 2.A.29) family.</text>
</comment>
<reference evidence="10 12" key="1">
    <citation type="journal article" date="2008" name="Science">
        <title>The Physcomitrella genome reveals evolutionary insights into the conquest of land by plants.</title>
        <authorList>
            <person name="Rensing S."/>
            <person name="Lang D."/>
            <person name="Zimmer A."/>
            <person name="Terry A."/>
            <person name="Salamov A."/>
            <person name="Shapiro H."/>
            <person name="Nishiyama T."/>
            <person name="Perroud P.-F."/>
            <person name="Lindquist E."/>
            <person name="Kamisugi Y."/>
            <person name="Tanahashi T."/>
            <person name="Sakakibara K."/>
            <person name="Fujita T."/>
            <person name="Oishi K."/>
            <person name="Shin-I T."/>
            <person name="Kuroki Y."/>
            <person name="Toyoda A."/>
            <person name="Suzuki Y."/>
            <person name="Hashimoto A."/>
            <person name="Yamaguchi K."/>
            <person name="Sugano A."/>
            <person name="Kohara Y."/>
            <person name="Fujiyama A."/>
            <person name="Anterola A."/>
            <person name="Aoki S."/>
            <person name="Ashton N."/>
            <person name="Barbazuk W.B."/>
            <person name="Barker E."/>
            <person name="Bennetzen J."/>
            <person name="Bezanilla M."/>
            <person name="Blankenship R."/>
            <person name="Cho S.H."/>
            <person name="Dutcher S."/>
            <person name="Estelle M."/>
            <person name="Fawcett J.A."/>
            <person name="Gundlach H."/>
            <person name="Hanada K."/>
            <person name="Heyl A."/>
            <person name="Hicks K.A."/>
            <person name="Hugh J."/>
            <person name="Lohr M."/>
            <person name="Mayer K."/>
            <person name="Melkozernov A."/>
            <person name="Murata T."/>
            <person name="Nelson D."/>
            <person name="Pils B."/>
            <person name="Prigge M."/>
            <person name="Reiss B."/>
            <person name="Renner T."/>
            <person name="Rombauts S."/>
            <person name="Rushton P."/>
            <person name="Sanderfoot A."/>
            <person name="Schween G."/>
            <person name="Shiu S.-H."/>
            <person name="Stueber K."/>
            <person name="Theodoulou F.L."/>
            <person name="Tu H."/>
            <person name="Van de Peer Y."/>
            <person name="Verrier P.J."/>
            <person name="Waters E."/>
            <person name="Wood A."/>
            <person name="Yang L."/>
            <person name="Cove D."/>
            <person name="Cuming A."/>
            <person name="Hasebe M."/>
            <person name="Lucas S."/>
            <person name="Mishler D.B."/>
            <person name="Reski R."/>
            <person name="Grigoriev I."/>
            <person name="Quatrano R.S."/>
            <person name="Boore J.L."/>
        </authorList>
    </citation>
    <scope>NUCLEOTIDE SEQUENCE [LARGE SCALE GENOMIC DNA]</scope>
    <source>
        <strain evidence="11 12">cv. Gransden 2004</strain>
    </source>
</reference>
<evidence type="ECO:0000313" key="12">
    <source>
        <dbReference type="Proteomes" id="UP000006727"/>
    </source>
</evidence>
<gene>
    <name evidence="11" type="primary">LOC112275282</name>
    <name evidence="10" type="ORF">PHYPA_027071</name>
</gene>
<evidence type="ECO:0000256" key="4">
    <source>
        <dbReference type="ARBA" id="ARBA00022692"/>
    </source>
</evidence>
<dbReference type="GO" id="GO:0016020">
    <property type="term" value="C:membrane"/>
    <property type="evidence" value="ECO:0007669"/>
    <property type="project" value="UniProtKB-SubCell"/>
</dbReference>
<dbReference type="Gramene" id="Pp3c22_12945V3.1">
    <property type="protein sequence ID" value="Pp3c22_12945V3.1"/>
    <property type="gene ID" value="Pp3c22_12945"/>
</dbReference>
<dbReference type="EnsemblPlants" id="Pp3c22_12930V3.1">
    <property type="protein sequence ID" value="Pp3c22_12930V3.1"/>
    <property type="gene ID" value="Pp3c22_12930"/>
</dbReference>